<dbReference type="EMBL" id="BARS01024756">
    <property type="protein sequence ID" value="GAG11512.1"/>
    <property type="molecule type" value="Genomic_DNA"/>
</dbReference>
<reference evidence="1" key="1">
    <citation type="journal article" date="2014" name="Front. Microbiol.">
        <title>High frequency of phylogenetically diverse reductive dehalogenase-homologous genes in deep subseafloor sedimentary metagenomes.</title>
        <authorList>
            <person name="Kawai M."/>
            <person name="Futagami T."/>
            <person name="Toyoda A."/>
            <person name="Takaki Y."/>
            <person name="Nishi S."/>
            <person name="Hori S."/>
            <person name="Arai W."/>
            <person name="Tsubouchi T."/>
            <person name="Morono Y."/>
            <person name="Uchiyama I."/>
            <person name="Ito T."/>
            <person name="Fujiyama A."/>
            <person name="Inagaki F."/>
            <person name="Takami H."/>
        </authorList>
    </citation>
    <scope>NUCLEOTIDE SEQUENCE</scope>
    <source>
        <strain evidence="1">Expedition CK06-06</strain>
    </source>
</reference>
<evidence type="ECO:0000313" key="1">
    <source>
        <dbReference type="EMBL" id="GAG11512.1"/>
    </source>
</evidence>
<comment type="caution">
    <text evidence="1">The sequence shown here is derived from an EMBL/GenBank/DDBJ whole genome shotgun (WGS) entry which is preliminary data.</text>
</comment>
<name>X0VJZ8_9ZZZZ</name>
<feature type="non-terminal residue" evidence="1">
    <location>
        <position position="1"/>
    </location>
</feature>
<proteinExistence type="predicted"/>
<gene>
    <name evidence="1" type="ORF">S01H1_39248</name>
</gene>
<dbReference type="AlphaFoldDB" id="X0VJZ8"/>
<sequence length="267" mass="30920">AIVTYERGKYPVMEINGEDKRTLWEEMEIDVGVDYTTGGQTPRYILEHLLEDDAGELDADIDIPDFDNTTTLYHQWIEMTVTEIIQQIIDRYGYFFKITVDDDNTCRKISDDNDIDHIYTDVNSILTFTPDDTFSDYVNRIICTCESREFQTNIKHEETVITTVTGTLGWWGEKEEKQIWFDTEKDKQYYPIDVLNLQRGLRTVESAKANMMFRLSGSVQESIKEWADDNTYCILRLGAPDLRPILLTSIFAYIAAASNLEFGGKYV</sequence>
<organism evidence="1">
    <name type="scientific">marine sediment metagenome</name>
    <dbReference type="NCBI Taxonomy" id="412755"/>
    <lineage>
        <taxon>unclassified sequences</taxon>
        <taxon>metagenomes</taxon>
        <taxon>ecological metagenomes</taxon>
    </lineage>
</organism>
<protein>
    <submittedName>
        <fullName evidence="1">Uncharacterized protein</fullName>
    </submittedName>
</protein>
<accession>X0VJZ8</accession>
<feature type="non-terminal residue" evidence="1">
    <location>
        <position position="267"/>
    </location>
</feature>